<evidence type="ECO:0000256" key="3">
    <source>
        <dbReference type="ARBA" id="ARBA00022475"/>
    </source>
</evidence>
<keyword evidence="5" id="KW-0762">Sugar transport</keyword>
<dbReference type="PROSITE" id="PS51099">
    <property type="entry name" value="PTS_EIIB_TYPE_2"/>
    <property type="match status" value="1"/>
</dbReference>
<dbReference type="InterPro" id="IPR003501">
    <property type="entry name" value="PTS_EIIB_2/3"/>
</dbReference>
<dbReference type="InterPro" id="IPR006327">
    <property type="entry name" value="PTS_IIC_fruc"/>
</dbReference>
<evidence type="ECO:0000259" key="14">
    <source>
        <dbReference type="PROSITE" id="PS51104"/>
    </source>
</evidence>
<dbReference type="Proteomes" id="UP000078287">
    <property type="component" value="Unassembled WGS sequence"/>
</dbReference>
<dbReference type="InterPro" id="IPR050864">
    <property type="entry name" value="Bacterial_PTS_Sugar_Transport"/>
</dbReference>
<evidence type="ECO:0000313" key="15">
    <source>
        <dbReference type="EMBL" id="OAN46530.1"/>
    </source>
</evidence>
<dbReference type="InterPro" id="IPR013014">
    <property type="entry name" value="PTS_EIIC_2"/>
</dbReference>
<keyword evidence="16" id="KW-1185">Reference proteome</keyword>
<proteinExistence type="predicted"/>
<dbReference type="GO" id="GO:0022877">
    <property type="term" value="F:protein-N(PI)-phosphohistidine-fructose phosphotransferase system transporter activity"/>
    <property type="evidence" value="ECO:0007669"/>
    <property type="project" value="InterPro"/>
</dbReference>
<evidence type="ECO:0000256" key="4">
    <source>
        <dbReference type="ARBA" id="ARBA00022553"/>
    </source>
</evidence>
<protein>
    <submittedName>
        <fullName evidence="15">PTS fructose transporter subunit IIBC</fullName>
    </submittedName>
</protein>
<dbReference type="PANTHER" id="PTHR30505">
    <property type="entry name" value="FRUCTOSE-LIKE PERMEASE"/>
    <property type="match status" value="1"/>
</dbReference>
<feature type="transmembrane region" description="Helical" evidence="12">
    <location>
        <begin position="242"/>
        <end position="262"/>
    </location>
</feature>
<evidence type="ECO:0000256" key="9">
    <source>
        <dbReference type="ARBA" id="ARBA00022777"/>
    </source>
</evidence>
<name>A0A178MCK4_9CHLR</name>
<evidence type="ECO:0000256" key="2">
    <source>
        <dbReference type="ARBA" id="ARBA00022448"/>
    </source>
</evidence>
<dbReference type="STRING" id="1707952.A6A03_12085"/>
<feature type="transmembrane region" description="Helical" evidence="12">
    <location>
        <begin position="425"/>
        <end position="444"/>
    </location>
</feature>
<sequence length="465" mass="47032">MAAEGLQRGAESLGHTIKVETQGSVGAENTLTAADIAAAEVVIIAADTKVDLSRFAGKRIYETSTKAAIHDGAAVVKTALEQAKPKTAGAAAPASADLVDQVAAAKAARAAGVAGPYKHLMTGVSYMLPFVVAGGLLIALAFAFGGIYVYEDANRGTLGWALFQIGGPSAFALMVPILAGFIAFSIADRPGLAPGMIGGMLASSTGSGFLGGILAGFIAGYATLWLNRNLNLPKTLAGLKPVLILPLLSSLFVGLLMVYVIGQPVSSALNALTAWLQSMEQSSALVLGLILGAMMAFDMGGPVNKAAYTFATGLLASQVTTPMAAVMAAGMTPPLGLALASLLFKDRFTAEEREAGKAAAVLGISFITEGAIPFAAKDPFRVIPSIMVGSAVAGALSMVFGATLAVPHGGIFVLPIPNAVGNLPMYIVAILAGTLVTAGMLYVLKRPIAGVSESRAAVASQGAAD</sequence>
<dbReference type="GO" id="GO:0090563">
    <property type="term" value="F:protein-phosphocysteine-sugar phosphotransferase activity"/>
    <property type="evidence" value="ECO:0007669"/>
    <property type="project" value="TreeGrafter"/>
</dbReference>
<keyword evidence="10 12" id="KW-1133">Transmembrane helix</keyword>
<feature type="domain" description="PTS EIIB type-2" evidence="13">
    <location>
        <begin position="1"/>
        <end position="81"/>
    </location>
</feature>
<dbReference type="NCBIfam" id="TIGR00829">
    <property type="entry name" value="FRU"/>
    <property type="match status" value="1"/>
</dbReference>
<keyword evidence="4" id="KW-0597">Phosphoprotein</keyword>
<keyword evidence="7" id="KW-0598">Phosphotransferase system</keyword>
<dbReference type="GO" id="GO:0005886">
    <property type="term" value="C:plasma membrane"/>
    <property type="evidence" value="ECO:0007669"/>
    <property type="project" value="UniProtKB-SubCell"/>
</dbReference>
<keyword evidence="6" id="KW-0808">Transferase</keyword>
<dbReference type="InterPro" id="IPR036095">
    <property type="entry name" value="PTS_EIIB-like_sf"/>
</dbReference>
<dbReference type="InterPro" id="IPR003352">
    <property type="entry name" value="PTS_EIIC"/>
</dbReference>
<evidence type="ECO:0000256" key="8">
    <source>
        <dbReference type="ARBA" id="ARBA00022692"/>
    </source>
</evidence>
<dbReference type="PANTHER" id="PTHR30505:SF0">
    <property type="entry name" value="FRUCTOSE-LIKE PTS SYSTEM EIIBC COMPONENT-RELATED"/>
    <property type="match status" value="1"/>
</dbReference>
<comment type="caution">
    <text evidence="15">The sequence shown here is derived from an EMBL/GenBank/DDBJ whole genome shotgun (WGS) entry which is preliminary data.</text>
</comment>
<dbReference type="NCBIfam" id="TIGR01427">
    <property type="entry name" value="PTS_IIC_fructo"/>
    <property type="match status" value="1"/>
</dbReference>
<dbReference type="GO" id="GO:0009401">
    <property type="term" value="P:phosphoenolpyruvate-dependent sugar phosphotransferase system"/>
    <property type="evidence" value="ECO:0007669"/>
    <property type="project" value="UniProtKB-KW"/>
</dbReference>
<dbReference type="OrthoDB" id="9782569at2"/>
<organism evidence="15 16">
    <name type="scientific">Chloroflexus islandicus</name>
    <dbReference type="NCBI Taxonomy" id="1707952"/>
    <lineage>
        <taxon>Bacteria</taxon>
        <taxon>Bacillati</taxon>
        <taxon>Chloroflexota</taxon>
        <taxon>Chloroflexia</taxon>
        <taxon>Chloroflexales</taxon>
        <taxon>Chloroflexineae</taxon>
        <taxon>Chloroflexaceae</taxon>
        <taxon>Chloroflexus</taxon>
    </lineage>
</organism>
<feature type="transmembrane region" description="Helical" evidence="12">
    <location>
        <begin position="170"/>
        <end position="187"/>
    </location>
</feature>
<reference evidence="15 16" key="1">
    <citation type="submission" date="2016-04" db="EMBL/GenBank/DDBJ databases">
        <title>Chloroflexus islandicus sp. nov., a thermophilic filamentous anoxygenic phototrophic bacterium from geyser Strokkur (Iceland).</title>
        <authorList>
            <person name="Gaisin V.A."/>
            <person name="Kalashnikov A.M."/>
            <person name="Sukhacheva M.V."/>
            <person name="Grouzdev D.S."/>
            <person name="Ivanov T.M."/>
            <person name="Kuznetsov B."/>
            <person name="Gorlenko V.M."/>
        </authorList>
    </citation>
    <scope>NUCLEOTIDE SEQUENCE [LARGE SCALE GENOMIC DNA]</scope>
    <source>
        <strain evidence="16">isl-2</strain>
    </source>
</reference>
<dbReference type="PROSITE" id="PS51104">
    <property type="entry name" value="PTS_EIIC_TYPE_2"/>
    <property type="match status" value="1"/>
</dbReference>
<feature type="transmembrane region" description="Helical" evidence="12">
    <location>
        <begin position="283"/>
        <end position="303"/>
    </location>
</feature>
<keyword evidence="9" id="KW-0418">Kinase</keyword>
<evidence type="ECO:0000259" key="13">
    <source>
        <dbReference type="PROSITE" id="PS51099"/>
    </source>
</evidence>
<evidence type="ECO:0000313" key="16">
    <source>
        <dbReference type="Proteomes" id="UP000078287"/>
    </source>
</evidence>
<dbReference type="EMBL" id="LWQS01000043">
    <property type="protein sequence ID" value="OAN46530.1"/>
    <property type="molecule type" value="Genomic_DNA"/>
</dbReference>
<feature type="domain" description="PTS EIIC type-2" evidence="14">
    <location>
        <begin position="116"/>
        <end position="455"/>
    </location>
</feature>
<keyword evidence="3" id="KW-1003">Cell membrane</keyword>
<evidence type="ECO:0000256" key="10">
    <source>
        <dbReference type="ARBA" id="ARBA00022989"/>
    </source>
</evidence>
<dbReference type="Pfam" id="PF02302">
    <property type="entry name" value="PTS_IIB"/>
    <property type="match status" value="1"/>
</dbReference>
<evidence type="ECO:0000256" key="1">
    <source>
        <dbReference type="ARBA" id="ARBA00004429"/>
    </source>
</evidence>
<comment type="subcellular location">
    <subcellularLocation>
        <location evidence="1">Cell inner membrane</location>
        <topology evidence="1">Multi-pass membrane protein</topology>
    </subcellularLocation>
</comment>
<keyword evidence="2" id="KW-0813">Transport</keyword>
<dbReference type="GO" id="GO:0005351">
    <property type="term" value="F:carbohydrate:proton symporter activity"/>
    <property type="evidence" value="ECO:0007669"/>
    <property type="project" value="InterPro"/>
</dbReference>
<evidence type="ECO:0000256" key="6">
    <source>
        <dbReference type="ARBA" id="ARBA00022679"/>
    </source>
</evidence>
<dbReference type="Pfam" id="PF02378">
    <property type="entry name" value="PTS_EIIC"/>
    <property type="match status" value="1"/>
</dbReference>
<dbReference type="InterPro" id="IPR003353">
    <property type="entry name" value="PTS_IIB_fruc"/>
</dbReference>
<feature type="transmembrane region" description="Helical" evidence="12">
    <location>
        <begin position="126"/>
        <end position="150"/>
    </location>
</feature>
<dbReference type="AlphaFoldDB" id="A0A178MCK4"/>
<keyword evidence="8 12" id="KW-0812">Transmembrane</keyword>
<dbReference type="SUPFAM" id="SSF52794">
    <property type="entry name" value="PTS system IIB component-like"/>
    <property type="match status" value="1"/>
</dbReference>
<accession>A0A178MCK4</accession>
<evidence type="ECO:0000256" key="5">
    <source>
        <dbReference type="ARBA" id="ARBA00022597"/>
    </source>
</evidence>
<evidence type="ECO:0000256" key="7">
    <source>
        <dbReference type="ARBA" id="ARBA00022683"/>
    </source>
</evidence>
<keyword evidence="11 12" id="KW-0472">Membrane</keyword>
<evidence type="ECO:0000256" key="12">
    <source>
        <dbReference type="SAM" id="Phobius"/>
    </source>
</evidence>
<dbReference type="GO" id="GO:0016301">
    <property type="term" value="F:kinase activity"/>
    <property type="evidence" value="ECO:0007669"/>
    <property type="project" value="UniProtKB-KW"/>
</dbReference>
<feature type="transmembrane region" description="Helical" evidence="12">
    <location>
        <begin position="382"/>
        <end position="405"/>
    </location>
</feature>
<dbReference type="Gene3D" id="3.40.50.2300">
    <property type="match status" value="1"/>
</dbReference>
<evidence type="ECO:0000256" key="11">
    <source>
        <dbReference type="ARBA" id="ARBA00023136"/>
    </source>
</evidence>
<dbReference type="InterPro" id="IPR013011">
    <property type="entry name" value="PTS_EIIB_2"/>
</dbReference>
<gene>
    <name evidence="15" type="ORF">A6A03_12085</name>
</gene>
<feature type="transmembrane region" description="Helical" evidence="12">
    <location>
        <begin position="323"/>
        <end position="344"/>
    </location>
</feature>
<dbReference type="CDD" id="cd05569">
    <property type="entry name" value="PTS_IIB_fructose"/>
    <property type="match status" value="1"/>
</dbReference>
<feature type="transmembrane region" description="Helical" evidence="12">
    <location>
        <begin position="199"/>
        <end position="222"/>
    </location>
</feature>